<comment type="caution">
    <text evidence="1">The sequence shown here is derived from an EMBL/GenBank/DDBJ whole genome shotgun (WGS) entry which is preliminary data.</text>
</comment>
<evidence type="ECO:0000313" key="1">
    <source>
        <dbReference type="EMBL" id="GAF88029.1"/>
    </source>
</evidence>
<proteinExistence type="predicted"/>
<organism evidence="1">
    <name type="scientific">marine sediment metagenome</name>
    <dbReference type="NCBI Taxonomy" id="412755"/>
    <lineage>
        <taxon>unclassified sequences</taxon>
        <taxon>metagenomes</taxon>
        <taxon>ecological metagenomes</taxon>
    </lineage>
</organism>
<sequence length="126" mass="13580">GHKGSDGNLTMKSYYLSVWVNQDTGSGVSLSNEFTLDSGGDVVEVKNLTDDNVLTLGTEYEIGDGRDNLKAMSEDAGDLIQVTYKPRISVVVSGSPTDRWWGTGTPTTPPRNVQITLQSLDALTEL</sequence>
<dbReference type="AlphaFoldDB" id="X0T488"/>
<protein>
    <submittedName>
        <fullName evidence="1">Uncharacterized protein</fullName>
    </submittedName>
</protein>
<dbReference type="EMBL" id="BARS01017855">
    <property type="protein sequence ID" value="GAF88029.1"/>
    <property type="molecule type" value="Genomic_DNA"/>
</dbReference>
<feature type="non-terminal residue" evidence="1">
    <location>
        <position position="1"/>
    </location>
</feature>
<gene>
    <name evidence="1" type="ORF">S01H1_29142</name>
</gene>
<accession>X0T488</accession>
<name>X0T488_9ZZZZ</name>
<reference evidence="1" key="1">
    <citation type="journal article" date="2014" name="Front. Microbiol.">
        <title>High frequency of phylogenetically diverse reductive dehalogenase-homologous genes in deep subseafloor sedimentary metagenomes.</title>
        <authorList>
            <person name="Kawai M."/>
            <person name="Futagami T."/>
            <person name="Toyoda A."/>
            <person name="Takaki Y."/>
            <person name="Nishi S."/>
            <person name="Hori S."/>
            <person name="Arai W."/>
            <person name="Tsubouchi T."/>
            <person name="Morono Y."/>
            <person name="Uchiyama I."/>
            <person name="Ito T."/>
            <person name="Fujiyama A."/>
            <person name="Inagaki F."/>
            <person name="Takami H."/>
        </authorList>
    </citation>
    <scope>NUCLEOTIDE SEQUENCE</scope>
    <source>
        <strain evidence="1">Expedition CK06-06</strain>
    </source>
</reference>